<feature type="domain" description="Clp1 P-loop" evidence="7">
    <location>
        <begin position="186"/>
        <end position="333"/>
    </location>
</feature>
<dbReference type="InterPro" id="IPR032319">
    <property type="entry name" value="CLP1_P"/>
</dbReference>
<dbReference type="GO" id="GO:0005634">
    <property type="term" value="C:nucleus"/>
    <property type="evidence" value="ECO:0007669"/>
    <property type="project" value="TreeGrafter"/>
</dbReference>
<evidence type="ECO:0000256" key="3">
    <source>
        <dbReference type="ARBA" id="ARBA00022741"/>
    </source>
</evidence>
<proteinExistence type="inferred from homology"/>
<dbReference type="EMBL" id="QDEB01081677">
    <property type="protein sequence ID" value="RZC34244.1"/>
    <property type="molecule type" value="Genomic_DNA"/>
</dbReference>
<dbReference type="Gene3D" id="3.40.50.300">
    <property type="entry name" value="P-loop containing nucleotide triphosphate hydrolases"/>
    <property type="match status" value="1"/>
</dbReference>
<evidence type="ECO:0000256" key="4">
    <source>
        <dbReference type="ARBA" id="ARBA00022777"/>
    </source>
</evidence>
<evidence type="ECO:0000259" key="7">
    <source>
        <dbReference type="Pfam" id="PF16575"/>
    </source>
</evidence>
<comment type="similarity">
    <text evidence="1">Belongs to the Clp1 family. NOL9/GRC3 subfamily.</text>
</comment>
<evidence type="ECO:0000256" key="2">
    <source>
        <dbReference type="ARBA" id="ARBA00022679"/>
    </source>
</evidence>
<organism evidence="9 10">
    <name type="scientific">Asbolus verrucosus</name>
    <name type="common">Desert ironclad beetle</name>
    <dbReference type="NCBI Taxonomy" id="1661398"/>
    <lineage>
        <taxon>Eukaryota</taxon>
        <taxon>Metazoa</taxon>
        <taxon>Ecdysozoa</taxon>
        <taxon>Arthropoda</taxon>
        <taxon>Hexapoda</taxon>
        <taxon>Insecta</taxon>
        <taxon>Pterygota</taxon>
        <taxon>Neoptera</taxon>
        <taxon>Endopterygota</taxon>
        <taxon>Coleoptera</taxon>
        <taxon>Polyphaga</taxon>
        <taxon>Cucujiformia</taxon>
        <taxon>Tenebrionidae</taxon>
        <taxon>Pimeliinae</taxon>
        <taxon>Asbolus</taxon>
    </lineage>
</organism>
<dbReference type="Pfam" id="PF24419">
    <property type="entry name" value="Cupin_NOL9"/>
    <property type="match status" value="1"/>
</dbReference>
<dbReference type="PANTHER" id="PTHR12755:SF3">
    <property type="entry name" value="POLYNUCLEOTIDE 5'-HYDROXYL-KINASE NOL9"/>
    <property type="match status" value="1"/>
</dbReference>
<dbReference type="GO" id="GO:0000448">
    <property type="term" value="P:cleavage in ITS2 between 5.8S rRNA and LSU-rRNA of tricistronic rRNA transcript (SSU-rRNA, 5.8S rRNA, LSU-rRNA)"/>
    <property type="evidence" value="ECO:0007669"/>
    <property type="project" value="TreeGrafter"/>
</dbReference>
<keyword evidence="5" id="KW-0067">ATP-binding</keyword>
<reference evidence="9 10" key="1">
    <citation type="submission" date="2017-03" db="EMBL/GenBank/DDBJ databases">
        <title>Genome of the blue death feigning beetle - Asbolus verrucosus.</title>
        <authorList>
            <person name="Rider S.D."/>
        </authorList>
    </citation>
    <scope>NUCLEOTIDE SEQUENCE [LARGE SCALE GENOMIC DNA]</scope>
    <source>
        <strain evidence="9">Butters</strain>
        <tissue evidence="9">Head and leg muscle</tissue>
    </source>
</reference>
<feature type="domain" description="NOL9 N-terminal" evidence="8">
    <location>
        <begin position="25"/>
        <end position="150"/>
    </location>
</feature>
<sequence length="397" mass="45154">MKRVEPDDKTRNDCVIIDEHNSDKTAQYYETDDGVIVILEKDDTIYFHGLMILSVLHGEIETLGYTVTKNSKDVKLYSPRGTSLLYLKNVTTQDIPVKSYLTNLKISNEVKLTDNCAIILCKKLDEANISFIEKHISQQILPRIEDSNMPRVVFQPKGKWNVLKPNHNWDRIISGINKSTKMMICGGKGVGKTTFLRYAINQLLMKFKEIRIIDLDPGQSEFTIPGCISIIRINEPVFGVNYTHLKAAERSILSNINIGYEPEKYIASVKCLLDTSLDEIPTLINYMGYTYGIGINILSAAIVHMQPTDILQIHSQNSKKNYRCKLSVDVVIANAKVFVDLVPTDLNYNLYEVQSMCDYNDGWTAEPRQLREMSILAYISQMADSNSVFRTKSPLYK</sequence>
<dbReference type="InterPro" id="IPR057573">
    <property type="entry name" value="NOL9_N"/>
</dbReference>
<evidence type="ECO:0000256" key="6">
    <source>
        <dbReference type="ARBA" id="ARBA00071212"/>
    </source>
</evidence>
<keyword evidence="2" id="KW-0808">Transferase</keyword>
<dbReference type="GO" id="GO:0005524">
    <property type="term" value="F:ATP binding"/>
    <property type="evidence" value="ECO:0007669"/>
    <property type="project" value="UniProtKB-KW"/>
</dbReference>
<dbReference type="Pfam" id="PF16575">
    <property type="entry name" value="CLP1_P"/>
    <property type="match status" value="1"/>
</dbReference>
<keyword evidence="10" id="KW-1185">Reference proteome</keyword>
<dbReference type="OrthoDB" id="2405412at2759"/>
<evidence type="ECO:0000313" key="9">
    <source>
        <dbReference type="EMBL" id="RZC34244.1"/>
    </source>
</evidence>
<dbReference type="InterPro" id="IPR027417">
    <property type="entry name" value="P-loop_NTPase"/>
</dbReference>
<name>A0A482VNF3_ASBVE</name>
<evidence type="ECO:0000313" key="10">
    <source>
        <dbReference type="Proteomes" id="UP000292052"/>
    </source>
</evidence>
<keyword evidence="3" id="KW-0547">Nucleotide-binding</keyword>
<evidence type="ECO:0000259" key="8">
    <source>
        <dbReference type="Pfam" id="PF24419"/>
    </source>
</evidence>
<keyword evidence="4" id="KW-0418">Kinase</keyword>
<dbReference type="GO" id="GO:0051731">
    <property type="term" value="F:polynucleotide 5'-hydroxyl-kinase activity"/>
    <property type="evidence" value="ECO:0007669"/>
    <property type="project" value="InterPro"/>
</dbReference>
<comment type="caution">
    <text evidence="9">The sequence shown here is derived from an EMBL/GenBank/DDBJ whole genome shotgun (WGS) entry which is preliminary data.</text>
</comment>
<evidence type="ECO:0000256" key="1">
    <source>
        <dbReference type="ARBA" id="ARBA00011003"/>
    </source>
</evidence>
<dbReference type="AlphaFoldDB" id="A0A482VNF3"/>
<evidence type="ECO:0000256" key="5">
    <source>
        <dbReference type="ARBA" id="ARBA00022840"/>
    </source>
</evidence>
<gene>
    <name evidence="9" type="ORF">BDFB_000908</name>
</gene>
<dbReference type="PANTHER" id="PTHR12755">
    <property type="entry name" value="CLEAVAGE/POLYADENYLATION FACTOR IA SUBUNIT CLP1P"/>
    <property type="match status" value="1"/>
</dbReference>
<dbReference type="Proteomes" id="UP000292052">
    <property type="component" value="Unassembled WGS sequence"/>
</dbReference>
<dbReference type="InterPro" id="IPR045116">
    <property type="entry name" value="Clp1/Grc3"/>
</dbReference>
<dbReference type="STRING" id="1661398.A0A482VNF3"/>
<dbReference type="SUPFAM" id="SSF52540">
    <property type="entry name" value="P-loop containing nucleoside triphosphate hydrolases"/>
    <property type="match status" value="1"/>
</dbReference>
<protein>
    <recommendedName>
        <fullName evidence="6">Polynucleotide 5'-hydroxyl-kinase NOL9</fullName>
    </recommendedName>
</protein>
<accession>A0A482VNF3</accession>